<dbReference type="Proteomes" id="UP000254282">
    <property type="component" value="Unassembled WGS sequence"/>
</dbReference>
<reference evidence="1 2" key="1">
    <citation type="submission" date="2018-06" db="EMBL/GenBank/DDBJ databases">
        <authorList>
            <consortium name="Pathogen Informatics"/>
            <person name="Doyle S."/>
        </authorList>
    </citation>
    <scope>NUCLEOTIDE SEQUENCE [LARGE SCALE GENOMIC DNA]</scope>
    <source>
        <strain evidence="1 2">NCTC13532</strain>
    </source>
</reference>
<dbReference type="EMBL" id="UFVR01000004">
    <property type="protein sequence ID" value="SUX44141.1"/>
    <property type="molecule type" value="Genomic_DNA"/>
</dbReference>
<proteinExistence type="predicted"/>
<evidence type="ECO:0000313" key="1">
    <source>
        <dbReference type="EMBL" id="SUX44141.1"/>
    </source>
</evidence>
<accession>A0A381FC46</accession>
<sequence>MYRMYLYPYIMINFANLEKLFNIGNTAYF</sequence>
<dbReference type="AlphaFoldDB" id="A0A381FC46"/>
<gene>
    <name evidence="1" type="ORF">NCTC13532_00660</name>
</gene>
<evidence type="ECO:0000313" key="2">
    <source>
        <dbReference type="Proteomes" id="UP000254282"/>
    </source>
</evidence>
<protein>
    <submittedName>
        <fullName evidence="1">Uncharacterized protein</fullName>
    </submittedName>
</protein>
<name>A0A381FC46_9FLAO</name>
<organism evidence="1 2">
    <name type="scientific">Chryseobacterium indoltheticum</name>
    <dbReference type="NCBI Taxonomy" id="254"/>
    <lineage>
        <taxon>Bacteria</taxon>
        <taxon>Pseudomonadati</taxon>
        <taxon>Bacteroidota</taxon>
        <taxon>Flavobacteriia</taxon>
        <taxon>Flavobacteriales</taxon>
        <taxon>Weeksellaceae</taxon>
        <taxon>Chryseobacterium group</taxon>
        <taxon>Chryseobacterium</taxon>
    </lineage>
</organism>